<dbReference type="EMBL" id="MN739997">
    <property type="protein sequence ID" value="QHT82145.1"/>
    <property type="molecule type" value="Genomic_DNA"/>
</dbReference>
<sequence>MSTRHNNFSNRNQKGVIAVINSRFRTITDESISSSDTRYNNNEISIRVGVMIVI</sequence>
<accession>A0A6C0HPW1</accession>
<evidence type="ECO:0000313" key="1">
    <source>
        <dbReference type="EMBL" id="QHT82145.1"/>
    </source>
</evidence>
<proteinExistence type="predicted"/>
<name>A0A6C0HPW1_9ZZZZ</name>
<protein>
    <submittedName>
        <fullName evidence="1">Uncharacterized protein</fullName>
    </submittedName>
</protein>
<organism evidence="1">
    <name type="scientific">viral metagenome</name>
    <dbReference type="NCBI Taxonomy" id="1070528"/>
    <lineage>
        <taxon>unclassified sequences</taxon>
        <taxon>metagenomes</taxon>
        <taxon>organismal metagenomes</taxon>
    </lineage>
</organism>
<dbReference type="AlphaFoldDB" id="A0A6C0HPW1"/>
<reference evidence="1" key="1">
    <citation type="journal article" date="2020" name="Nature">
        <title>Giant virus diversity and host interactions through global metagenomics.</title>
        <authorList>
            <person name="Schulz F."/>
            <person name="Roux S."/>
            <person name="Paez-Espino D."/>
            <person name="Jungbluth S."/>
            <person name="Walsh D.A."/>
            <person name="Denef V.J."/>
            <person name="McMahon K.D."/>
            <person name="Konstantinidis K.T."/>
            <person name="Eloe-Fadrosh E.A."/>
            <person name="Kyrpides N.C."/>
            <person name="Woyke T."/>
        </authorList>
    </citation>
    <scope>NUCLEOTIDE SEQUENCE</scope>
    <source>
        <strain evidence="1">GVMAG-M-3300023184-161</strain>
    </source>
</reference>